<comment type="caution">
    <text evidence="1">The sequence shown here is derived from an EMBL/GenBank/DDBJ whole genome shotgun (WGS) entry which is preliminary data.</text>
</comment>
<dbReference type="Pfam" id="PF16931">
    <property type="entry name" value="Phage_holin_8"/>
    <property type="match status" value="1"/>
</dbReference>
<dbReference type="EMBL" id="NTME01000001">
    <property type="protein sequence ID" value="PBJ97538.1"/>
    <property type="molecule type" value="Genomic_DNA"/>
</dbReference>
<name>A0A0B5KLR5_PSEDL</name>
<proteinExistence type="predicted"/>
<organism evidence="1 2">
    <name type="scientific">Pseudomonas plecoglossicida</name>
    <dbReference type="NCBI Taxonomy" id="70775"/>
    <lineage>
        <taxon>Bacteria</taxon>
        <taxon>Pseudomonadati</taxon>
        <taxon>Pseudomonadota</taxon>
        <taxon>Gammaproteobacteria</taxon>
        <taxon>Pseudomonadales</taxon>
        <taxon>Pseudomonadaceae</taxon>
        <taxon>Pseudomonas</taxon>
    </lineage>
</organism>
<reference evidence="1 2" key="1">
    <citation type="submission" date="2017-09" db="EMBL/GenBank/DDBJ databases">
        <authorList>
            <person name="Ehlers B."/>
            <person name="Leendertz F.H."/>
        </authorList>
    </citation>
    <scope>NUCLEOTIDE SEQUENCE [LARGE SCALE GENOMIC DNA]</scope>
    <source>
        <strain evidence="1 2">DJ-1</strain>
    </source>
</reference>
<dbReference type="InterPro" id="IPR032637">
    <property type="entry name" value="Phage_holin-like"/>
</dbReference>
<evidence type="ECO:0000313" key="1">
    <source>
        <dbReference type="EMBL" id="PBJ97538.1"/>
    </source>
</evidence>
<protein>
    <submittedName>
        <fullName evidence="1">Uncharacterized protein</fullName>
    </submittedName>
</protein>
<dbReference type="KEGG" id="ppj:RK21_05812"/>
<dbReference type="AlphaFoldDB" id="A0A0B5KLR5"/>
<sequence length="124" mass="13336">MAEPSTGALAVTGVLASVGLGAFFPELDLATLVGAFGGAFFYVVYAKDIGMLRRIGYLLAGWIGGYLGAAEMLGRAWTQTAGFSAFVCGVLCVVTFSGLLEWMQTGQMPRWLQWVFRLRARKEG</sequence>
<gene>
    <name evidence="1" type="ORF">CMV24_02130</name>
</gene>
<accession>A0A0B5KLR5</accession>
<dbReference type="RefSeq" id="WP_029886755.1">
    <property type="nucleotide sequence ID" value="NZ_CP010359.1"/>
</dbReference>
<dbReference type="Proteomes" id="UP000218102">
    <property type="component" value="Unassembled WGS sequence"/>
</dbReference>
<evidence type="ECO:0000313" key="2">
    <source>
        <dbReference type="Proteomes" id="UP000218102"/>
    </source>
</evidence>